<dbReference type="Proteomes" id="UP000743370">
    <property type="component" value="Unassembled WGS sequence"/>
</dbReference>
<evidence type="ECO:0000313" key="3">
    <source>
        <dbReference type="Proteomes" id="UP000743370"/>
    </source>
</evidence>
<protein>
    <submittedName>
        <fullName evidence="2">Uncharacterized protein</fullName>
    </submittedName>
</protein>
<feature type="compositionally biased region" description="Polar residues" evidence="1">
    <location>
        <begin position="28"/>
        <end position="46"/>
    </location>
</feature>
<proteinExistence type="predicted"/>
<dbReference type="EMBL" id="JABFOF010000001">
    <property type="protein sequence ID" value="KAG2408887.1"/>
    <property type="molecule type" value="Genomic_DNA"/>
</dbReference>
<reference evidence="2 3" key="1">
    <citation type="submission" date="2020-05" db="EMBL/GenBank/DDBJ databases">
        <title>Vigna angularis (adzuki bean) Var. LongXiaoDou No. 4 denovo assembly.</title>
        <authorList>
            <person name="Xiang H."/>
        </authorList>
    </citation>
    <scope>NUCLEOTIDE SEQUENCE [LARGE SCALE GENOMIC DNA]</scope>
    <source>
        <tissue evidence="2">Leaf</tissue>
    </source>
</reference>
<gene>
    <name evidence="2" type="ORF">HKW66_Vig0037090</name>
</gene>
<feature type="region of interest" description="Disordered" evidence="1">
    <location>
        <begin position="25"/>
        <end position="58"/>
    </location>
</feature>
<accession>A0A8T0L9X5</accession>
<comment type="caution">
    <text evidence="2">The sequence shown here is derived from an EMBL/GenBank/DDBJ whole genome shotgun (WGS) entry which is preliminary data.</text>
</comment>
<evidence type="ECO:0000313" key="2">
    <source>
        <dbReference type="EMBL" id="KAG2408887.1"/>
    </source>
</evidence>
<organism evidence="2 3">
    <name type="scientific">Phaseolus angularis</name>
    <name type="common">Azuki bean</name>
    <name type="synonym">Vigna angularis</name>
    <dbReference type="NCBI Taxonomy" id="3914"/>
    <lineage>
        <taxon>Eukaryota</taxon>
        <taxon>Viridiplantae</taxon>
        <taxon>Streptophyta</taxon>
        <taxon>Embryophyta</taxon>
        <taxon>Tracheophyta</taxon>
        <taxon>Spermatophyta</taxon>
        <taxon>Magnoliopsida</taxon>
        <taxon>eudicotyledons</taxon>
        <taxon>Gunneridae</taxon>
        <taxon>Pentapetalae</taxon>
        <taxon>rosids</taxon>
        <taxon>fabids</taxon>
        <taxon>Fabales</taxon>
        <taxon>Fabaceae</taxon>
        <taxon>Papilionoideae</taxon>
        <taxon>50 kb inversion clade</taxon>
        <taxon>NPAAA clade</taxon>
        <taxon>indigoferoid/millettioid clade</taxon>
        <taxon>Phaseoleae</taxon>
        <taxon>Vigna</taxon>
    </lineage>
</organism>
<dbReference type="AlphaFoldDB" id="A0A8T0L9X5"/>
<name>A0A8T0L9X5_PHAAN</name>
<evidence type="ECO:0000256" key="1">
    <source>
        <dbReference type="SAM" id="MobiDB-lite"/>
    </source>
</evidence>
<sequence>MLSKQSVEDVEGLLLAQEERLEKHKISESSLLSHNKSRSFTSNQRGGRSHGCNPRNSRFPNNNYRLLASWIAKGTLSERCSLEELGVEELDLEELDLKTQLEEVSLKDLNLTSAVPSTTLDTAVQPFHARQRFRRSPSLHPPPSRTRPVALDGMDELRVSYEGSTVDDDLVDG</sequence>